<dbReference type="InterPro" id="IPR012340">
    <property type="entry name" value="NA-bd_OB-fold"/>
</dbReference>
<dbReference type="GO" id="GO:0006260">
    <property type="term" value="P:DNA replication"/>
    <property type="evidence" value="ECO:0007669"/>
    <property type="project" value="InterPro"/>
</dbReference>
<dbReference type="HAMAP" id="MF_00984">
    <property type="entry name" value="SSB"/>
    <property type="match status" value="1"/>
</dbReference>
<dbReference type="Pfam" id="PF00436">
    <property type="entry name" value="SSB"/>
    <property type="match status" value="1"/>
</dbReference>
<evidence type="ECO:0008006" key="4">
    <source>
        <dbReference type="Google" id="ProtNLM"/>
    </source>
</evidence>
<dbReference type="InterPro" id="IPR000424">
    <property type="entry name" value="Primosome_PriB/ssb"/>
</dbReference>
<evidence type="ECO:0000313" key="3">
    <source>
        <dbReference type="EMBL" id="SVC41686.1"/>
    </source>
</evidence>
<dbReference type="SUPFAM" id="SSF50249">
    <property type="entry name" value="Nucleic acid-binding proteins"/>
    <property type="match status" value="1"/>
</dbReference>
<evidence type="ECO:0000256" key="2">
    <source>
        <dbReference type="SAM" id="MobiDB-lite"/>
    </source>
</evidence>
<dbReference type="PANTHER" id="PTHR10302:SF27">
    <property type="entry name" value="SINGLE-STRANDED DNA-BINDING PROTEIN"/>
    <property type="match status" value="1"/>
</dbReference>
<dbReference type="InterPro" id="IPR011344">
    <property type="entry name" value="ssDNA-bd"/>
</dbReference>
<sequence length="130" mass="14289">MASFNKVMLMGNLTRDPELRYTSNGSAVTSFGLAVNRKFKQGDEWKEDVCFVDITVWGKQGENCAEYLSKGRPAFVEGRLQYSTWESDGQKKSKLDVVANTVQFLGSRGDSQGGPSVGQGPVPDEDDVPF</sequence>
<organism evidence="3">
    <name type="scientific">marine metagenome</name>
    <dbReference type="NCBI Taxonomy" id="408172"/>
    <lineage>
        <taxon>unclassified sequences</taxon>
        <taxon>metagenomes</taxon>
        <taxon>ecological metagenomes</taxon>
    </lineage>
</organism>
<dbReference type="PANTHER" id="PTHR10302">
    <property type="entry name" value="SINGLE-STRANDED DNA-BINDING PROTEIN"/>
    <property type="match status" value="1"/>
</dbReference>
<feature type="region of interest" description="Disordered" evidence="2">
    <location>
        <begin position="106"/>
        <end position="130"/>
    </location>
</feature>
<gene>
    <name evidence="3" type="ORF">METZ01_LOCUS294540</name>
</gene>
<accession>A0A382LYL3</accession>
<dbReference type="PIRSF" id="PIRSF002070">
    <property type="entry name" value="SSB"/>
    <property type="match status" value="1"/>
</dbReference>
<dbReference type="NCBIfam" id="TIGR00621">
    <property type="entry name" value="ssb"/>
    <property type="match status" value="1"/>
</dbReference>
<dbReference type="GO" id="GO:0003697">
    <property type="term" value="F:single-stranded DNA binding"/>
    <property type="evidence" value="ECO:0007669"/>
    <property type="project" value="InterPro"/>
</dbReference>
<reference evidence="3" key="1">
    <citation type="submission" date="2018-05" db="EMBL/GenBank/DDBJ databases">
        <authorList>
            <person name="Lanie J.A."/>
            <person name="Ng W.-L."/>
            <person name="Kazmierczak K.M."/>
            <person name="Andrzejewski T.M."/>
            <person name="Davidsen T.M."/>
            <person name="Wayne K.J."/>
            <person name="Tettelin H."/>
            <person name="Glass J.I."/>
            <person name="Rusch D."/>
            <person name="Podicherti R."/>
            <person name="Tsui H.-C.T."/>
            <person name="Winkler M.E."/>
        </authorList>
    </citation>
    <scope>NUCLEOTIDE SEQUENCE</scope>
</reference>
<dbReference type="Gene3D" id="2.40.50.140">
    <property type="entry name" value="Nucleic acid-binding proteins"/>
    <property type="match status" value="1"/>
</dbReference>
<dbReference type="PROSITE" id="PS50935">
    <property type="entry name" value="SSB"/>
    <property type="match status" value="1"/>
</dbReference>
<dbReference type="GO" id="GO:0009295">
    <property type="term" value="C:nucleoid"/>
    <property type="evidence" value="ECO:0007669"/>
    <property type="project" value="TreeGrafter"/>
</dbReference>
<name>A0A382LYL3_9ZZZZ</name>
<proteinExistence type="inferred from homology"/>
<dbReference type="EMBL" id="UINC01090071">
    <property type="protein sequence ID" value="SVC41686.1"/>
    <property type="molecule type" value="Genomic_DNA"/>
</dbReference>
<evidence type="ECO:0000256" key="1">
    <source>
        <dbReference type="ARBA" id="ARBA00023125"/>
    </source>
</evidence>
<dbReference type="AlphaFoldDB" id="A0A382LYL3"/>
<protein>
    <recommendedName>
        <fullName evidence="4">Single-stranded DNA-binding protein</fullName>
    </recommendedName>
</protein>
<dbReference type="CDD" id="cd04496">
    <property type="entry name" value="SSB_OBF"/>
    <property type="match status" value="1"/>
</dbReference>
<keyword evidence="1" id="KW-0238">DNA-binding</keyword>